<gene>
    <name evidence="2" type="ORF">K493DRAFT_306126</name>
</gene>
<comment type="caution">
    <text evidence="2">The sequence shown here is derived from an EMBL/GenBank/DDBJ whole genome shotgun (WGS) entry which is preliminary data.</text>
</comment>
<dbReference type="CDD" id="cd20557">
    <property type="entry name" value="CYCLIN_ScPCL1-like"/>
    <property type="match status" value="1"/>
</dbReference>
<organism evidence="2 3">
    <name type="scientific">Basidiobolus meristosporus CBS 931.73</name>
    <dbReference type="NCBI Taxonomy" id="1314790"/>
    <lineage>
        <taxon>Eukaryota</taxon>
        <taxon>Fungi</taxon>
        <taxon>Fungi incertae sedis</taxon>
        <taxon>Zoopagomycota</taxon>
        <taxon>Entomophthoromycotina</taxon>
        <taxon>Basidiobolomycetes</taxon>
        <taxon>Basidiobolales</taxon>
        <taxon>Basidiobolaceae</taxon>
        <taxon>Basidiobolus</taxon>
    </lineage>
</organism>
<reference evidence="2 3" key="1">
    <citation type="submission" date="2016-07" db="EMBL/GenBank/DDBJ databases">
        <title>Pervasive Adenine N6-methylation of Active Genes in Fungi.</title>
        <authorList>
            <consortium name="DOE Joint Genome Institute"/>
            <person name="Mondo S.J."/>
            <person name="Dannebaum R.O."/>
            <person name="Kuo R.C."/>
            <person name="Labutti K."/>
            <person name="Haridas S."/>
            <person name="Kuo A."/>
            <person name="Salamov A."/>
            <person name="Ahrendt S.R."/>
            <person name="Lipzen A."/>
            <person name="Sullivan W."/>
            <person name="Andreopoulos W.B."/>
            <person name="Clum A."/>
            <person name="Lindquist E."/>
            <person name="Daum C."/>
            <person name="Ramamoorthy G.K."/>
            <person name="Gryganskyi A."/>
            <person name="Culley D."/>
            <person name="Magnuson J.K."/>
            <person name="James T.Y."/>
            <person name="O'Malley M.A."/>
            <person name="Stajich J.E."/>
            <person name="Spatafora J.W."/>
            <person name="Visel A."/>
            <person name="Grigoriev I.V."/>
        </authorList>
    </citation>
    <scope>NUCLEOTIDE SEQUENCE [LARGE SCALE GENOMIC DNA]</scope>
    <source>
        <strain evidence="2 3">CBS 931.73</strain>
    </source>
</reference>
<protein>
    <recommendedName>
        <fullName evidence="1">Cyclin N-terminal domain-containing protein</fullName>
    </recommendedName>
</protein>
<dbReference type="OrthoDB" id="10250320at2759"/>
<evidence type="ECO:0000259" key="1">
    <source>
        <dbReference type="Pfam" id="PF00134"/>
    </source>
</evidence>
<dbReference type="InterPro" id="IPR006671">
    <property type="entry name" value="Cyclin_N"/>
</dbReference>
<dbReference type="AlphaFoldDB" id="A0A1Y1XUP8"/>
<proteinExistence type="predicted"/>
<dbReference type="PANTHER" id="PTHR15615">
    <property type="match status" value="1"/>
</dbReference>
<accession>A0A1Y1XUP8</accession>
<dbReference type="GO" id="GO:0000307">
    <property type="term" value="C:cyclin-dependent protein kinase holoenzyme complex"/>
    <property type="evidence" value="ECO:0007669"/>
    <property type="project" value="TreeGrafter"/>
</dbReference>
<dbReference type="GO" id="GO:0016538">
    <property type="term" value="F:cyclin-dependent protein serine/threonine kinase regulator activity"/>
    <property type="evidence" value="ECO:0007669"/>
    <property type="project" value="TreeGrafter"/>
</dbReference>
<dbReference type="SUPFAM" id="SSF47954">
    <property type="entry name" value="Cyclin-like"/>
    <property type="match status" value="1"/>
</dbReference>
<dbReference type="Proteomes" id="UP000193498">
    <property type="component" value="Unassembled WGS sequence"/>
</dbReference>
<dbReference type="EMBL" id="MCFE01000483">
    <property type="protein sequence ID" value="ORX89004.1"/>
    <property type="molecule type" value="Genomic_DNA"/>
</dbReference>
<dbReference type="InParanoid" id="A0A1Y1XUP8"/>
<dbReference type="GO" id="GO:0005634">
    <property type="term" value="C:nucleus"/>
    <property type="evidence" value="ECO:0007669"/>
    <property type="project" value="TreeGrafter"/>
</dbReference>
<dbReference type="PANTHER" id="PTHR15615:SF27">
    <property type="entry name" value="PHO85 CYCLIN CLG1"/>
    <property type="match status" value="1"/>
</dbReference>
<dbReference type="STRING" id="1314790.A0A1Y1XUP8"/>
<feature type="domain" description="Cyclin N-terminal" evidence="1">
    <location>
        <begin position="37"/>
        <end position="144"/>
    </location>
</feature>
<evidence type="ECO:0000313" key="3">
    <source>
        <dbReference type="Proteomes" id="UP000193498"/>
    </source>
</evidence>
<dbReference type="InterPro" id="IPR013922">
    <property type="entry name" value="Cyclin_PHO80-like"/>
</dbReference>
<dbReference type="Pfam" id="PF00134">
    <property type="entry name" value="Cyclin_N"/>
    <property type="match status" value="1"/>
</dbReference>
<keyword evidence="3" id="KW-1185">Reference proteome</keyword>
<sequence>MSCTVLSAQQTVIYRPFPDPLINFTTEFLCGILNCKQRPLRHTRMPELLLFVTRVSERSKISIFTGIIALIYLYRLKARLPAKAQGEYGTSHRIFLASILVASKYLYGPEGLGIRSISEASGVFNPAEVSRMEKEFLKLLDYRVWVNDEEIRLFLEEHKSELYFI</sequence>
<dbReference type="GO" id="GO:0019901">
    <property type="term" value="F:protein kinase binding"/>
    <property type="evidence" value="ECO:0007669"/>
    <property type="project" value="InterPro"/>
</dbReference>
<dbReference type="InterPro" id="IPR036915">
    <property type="entry name" value="Cyclin-like_sf"/>
</dbReference>
<evidence type="ECO:0000313" key="2">
    <source>
        <dbReference type="EMBL" id="ORX89004.1"/>
    </source>
</evidence>
<name>A0A1Y1XUP8_9FUNG</name>
<dbReference type="Gene3D" id="1.10.472.10">
    <property type="entry name" value="Cyclin-like"/>
    <property type="match status" value="1"/>
</dbReference>